<evidence type="ECO:0000259" key="2">
    <source>
        <dbReference type="Pfam" id="PF24754"/>
    </source>
</evidence>
<dbReference type="Pfam" id="PF24754">
    <property type="entry name" value="MavL"/>
    <property type="match status" value="1"/>
</dbReference>
<name>A0AAE4VJM8_9RICK</name>
<gene>
    <name evidence="3" type="ORF">Lyticum_00414</name>
</gene>
<evidence type="ECO:0000313" key="3">
    <source>
        <dbReference type="EMBL" id="MDZ5761245.1"/>
    </source>
</evidence>
<protein>
    <recommendedName>
        <fullName evidence="2">Macrodomain effector MavL domain-containing protein</fullName>
    </recommendedName>
</protein>
<feature type="transmembrane region" description="Helical" evidence="1">
    <location>
        <begin position="470"/>
        <end position="489"/>
    </location>
</feature>
<dbReference type="Proteomes" id="UP001289135">
    <property type="component" value="Unassembled WGS sequence"/>
</dbReference>
<keyword evidence="1" id="KW-0812">Transmembrane</keyword>
<keyword evidence="1" id="KW-0472">Membrane</keyword>
<dbReference type="InterPro" id="IPR057098">
    <property type="entry name" value="MavL"/>
</dbReference>
<evidence type="ECO:0000256" key="1">
    <source>
        <dbReference type="SAM" id="Phobius"/>
    </source>
</evidence>
<keyword evidence="1" id="KW-1133">Transmembrane helix</keyword>
<dbReference type="AlphaFoldDB" id="A0AAE4VJM8"/>
<feature type="domain" description="Macrodomain effector MavL" evidence="2">
    <location>
        <begin position="42"/>
        <end position="380"/>
    </location>
</feature>
<evidence type="ECO:0000313" key="4">
    <source>
        <dbReference type="Proteomes" id="UP001289135"/>
    </source>
</evidence>
<dbReference type="EMBL" id="JARGYU010000002">
    <property type="protein sequence ID" value="MDZ5761245.1"/>
    <property type="molecule type" value="Genomic_DNA"/>
</dbReference>
<proteinExistence type="predicted"/>
<reference evidence="3" key="1">
    <citation type="submission" date="2023-02" db="EMBL/GenBank/DDBJ databases">
        <title>Host association and intracellularity evolved multiple times independently in the Rickettsiales.</title>
        <authorList>
            <person name="Castelli M."/>
            <person name="Nardi T."/>
            <person name="Gammuto L."/>
            <person name="Bellinzona G."/>
            <person name="Sabaneyeva E."/>
            <person name="Potekhin A."/>
            <person name="Serra V."/>
            <person name="Petroni G."/>
            <person name="Sassera D."/>
        </authorList>
    </citation>
    <scope>NUCLEOTIDE SEQUENCE</scope>
    <source>
        <strain evidence="3">USBL-36I1</strain>
    </source>
</reference>
<organism evidence="3 4">
    <name type="scientific">Lyticum sinuosum</name>
    <dbReference type="NCBI Taxonomy" id="1332059"/>
    <lineage>
        <taxon>Bacteria</taxon>
        <taxon>Pseudomonadati</taxon>
        <taxon>Pseudomonadota</taxon>
        <taxon>Alphaproteobacteria</taxon>
        <taxon>Rickettsiales</taxon>
        <taxon>Lyticum</taxon>
    </lineage>
</organism>
<keyword evidence="4" id="KW-1185">Reference proteome</keyword>
<comment type="caution">
    <text evidence="3">The sequence shown here is derived from an EMBL/GenBank/DDBJ whole genome shotgun (WGS) entry which is preliminary data.</text>
</comment>
<sequence>MLIKQLINYNEYYSIIIYKKLTTNNYKIFMQQEEKNLNDSGYKFIMSKNTEDELKSYFDKIKQEGTEICGIELRNALPKKNLNNLDFDTFKGIFINIKKPKIFAESLNAFGQNSSYNNTEFNILGKISCVFNNVSVYDTGEWDENQVKRTYDDNNPPKVHLSFTPGFLNTNTSPQLIKICDENNITDVNQISLQRNFPLYSHEYEKHIEESILPVLLNFNEEGEKLGKKVYVTLPGMGLGCFNKVFSNKKTLGELYYRSIQNVISKHQDKLNNIEGVGIFVFGDEIENKEDQTIGNTKFILRNHFHHGLFTFSKIYNEFGVNNNSNDVLFTRIVAADHISWPGNDYNAPSVSENIKDIVIQNRRTDEGSVGACTNIQGIMASNIPNISFKYYGNDHNFQFAKGYFNILKTTFSETVKNKGLKLQNKWEIYNLNTRERENSNQIELPSAIQNDNQSQGNSIIQPGNRSESLFKIVGTIAAVLTAIGIYAIRNVIKSLILKMISSKSQNMQILS</sequence>
<accession>A0AAE4VJM8</accession>